<protein>
    <submittedName>
        <fullName evidence="1">Uncharacterized protein</fullName>
    </submittedName>
</protein>
<reference evidence="1 2" key="1">
    <citation type="submission" date="2016-02" db="EMBL/GenBank/DDBJ databases">
        <title>Biosynthesis of antibiotic leucinostatins and their inhibition on Phytophthora in bio-control Purpureocillium lilacinum.</title>
        <authorList>
            <person name="Wang G."/>
            <person name="Liu Z."/>
            <person name="Lin R."/>
            <person name="Li E."/>
            <person name="Mao Z."/>
            <person name="Ling J."/>
            <person name="Yin W."/>
            <person name="Xie B."/>
        </authorList>
    </citation>
    <scope>NUCLEOTIDE SEQUENCE [LARGE SCALE GENOMIC DNA]</scope>
    <source>
        <strain evidence="1">PLFJ-1</strain>
    </source>
</reference>
<comment type="caution">
    <text evidence="1">The sequence shown here is derived from an EMBL/GenBank/DDBJ whole genome shotgun (WGS) entry which is preliminary data.</text>
</comment>
<name>A0A179HPZ7_PURLI</name>
<proteinExistence type="predicted"/>
<evidence type="ECO:0000313" key="1">
    <source>
        <dbReference type="EMBL" id="OAQ92516.1"/>
    </source>
</evidence>
<evidence type="ECO:0000313" key="2">
    <source>
        <dbReference type="Proteomes" id="UP000078340"/>
    </source>
</evidence>
<sequence>MRLQCDGTNTGYLDAPVIVRCAALHCAVRRSCTRVPGRYCYITAQDRTSRTRRGGCRTFRGSAALPCPAQHQLEGRGCRLEPGAFVVSGVSKQSTYVSSCRRSRLQCRGGAWSRVDGTDER</sequence>
<dbReference type="Proteomes" id="UP000078340">
    <property type="component" value="Unassembled WGS sequence"/>
</dbReference>
<gene>
    <name evidence="1" type="ORF">VFPFJ_04257</name>
</gene>
<dbReference type="AlphaFoldDB" id="A0A179HPZ7"/>
<accession>A0A179HPZ7</accession>
<organism evidence="1 2">
    <name type="scientific">Purpureocillium lilacinum</name>
    <name type="common">Paecilomyces lilacinus</name>
    <dbReference type="NCBI Taxonomy" id="33203"/>
    <lineage>
        <taxon>Eukaryota</taxon>
        <taxon>Fungi</taxon>
        <taxon>Dikarya</taxon>
        <taxon>Ascomycota</taxon>
        <taxon>Pezizomycotina</taxon>
        <taxon>Sordariomycetes</taxon>
        <taxon>Hypocreomycetidae</taxon>
        <taxon>Hypocreales</taxon>
        <taxon>Ophiocordycipitaceae</taxon>
        <taxon>Purpureocillium</taxon>
    </lineage>
</organism>
<dbReference type="EMBL" id="LSBI01000003">
    <property type="protein sequence ID" value="OAQ92516.1"/>
    <property type="molecule type" value="Genomic_DNA"/>
</dbReference>